<dbReference type="PROSITE" id="PS50110">
    <property type="entry name" value="RESPONSE_REGULATORY"/>
    <property type="match status" value="1"/>
</dbReference>
<dbReference type="PANTHER" id="PTHR43214">
    <property type="entry name" value="TWO-COMPONENT RESPONSE REGULATOR"/>
    <property type="match status" value="1"/>
</dbReference>
<evidence type="ECO:0000256" key="6">
    <source>
        <dbReference type="SAM" id="MobiDB-lite"/>
    </source>
</evidence>
<name>A0ABP7DVP0_9MICC</name>
<accession>A0ABP7DVP0</accession>
<dbReference type="SMART" id="SM00421">
    <property type="entry name" value="HTH_LUXR"/>
    <property type="match status" value="1"/>
</dbReference>
<keyword evidence="2" id="KW-0805">Transcription regulation</keyword>
<dbReference type="Gene3D" id="3.40.50.2300">
    <property type="match status" value="1"/>
</dbReference>
<feature type="compositionally biased region" description="Basic and acidic residues" evidence="6">
    <location>
        <begin position="57"/>
        <end position="79"/>
    </location>
</feature>
<evidence type="ECO:0000256" key="3">
    <source>
        <dbReference type="ARBA" id="ARBA00023125"/>
    </source>
</evidence>
<keyword evidence="4" id="KW-0804">Transcription</keyword>
<feature type="region of interest" description="Disordered" evidence="6">
    <location>
        <begin position="42"/>
        <end position="79"/>
    </location>
</feature>
<evidence type="ECO:0000256" key="5">
    <source>
        <dbReference type="PROSITE-ProRule" id="PRU00169"/>
    </source>
</evidence>
<dbReference type="Gene3D" id="1.10.10.10">
    <property type="entry name" value="Winged helix-like DNA-binding domain superfamily/Winged helix DNA-binding domain"/>
    <property type="match status" value="1"/>
</dbReference>
<dbReference type="InterPro" id="IPR039420">
    <property type="entry name" value="WalR-like"/>
</dbReference>
<evidence type="ECO:0000313" key="9">
    <source>
        <dbReference type="EMBL" id="GAA3709792.1"/>
    </source>
</evidence>
<dbReference type="PANTHER" id="PTHR43214:SF24">
    <property type="entry name" value="TRANSCRIPTIONAL REGULATORY PROTEIN NARL-RELATED"/>
    <property type="match status" value="1"/>
</dbReference>
<dbReference type="InterPro" id="IPR000792">
    <property type="entry name" value="Tscrpt_reg_LuxR_C"/>
</dbReference>
<keyword evidence="10" id="KW-1185">Reference proteome</keyword>
<organism evidence="9 10">
    <name type="scientific">Zhihengliuella alba</name>
    <dbReference type="NCBI Taxonomy" id="547018"/>
    <lineage>
        <taxon>Bacteria</taxon>
        <taxon>Bacillati</taxon>
        <taxon>Actinomycetota</taxon>
        <taxon>Actinomycetes</taxon>
        <taxon>Micrococcales</taxon>
        <taxon>Micrococcaceae</taxon>
        <taxon>Zhihengliuella</taxon>
    </lineage>
</organism>
<feature type="domain" description="HTH luxR-type" evidence="7">
    <location>
        <begin position="206"/>
        <end position="271"/>
    </location>
</feature>
<dbReference type="InterPro" id="IPR036388">
    <property type="entry name" value="WH-like_DNA-bd_sf"/>
</dbReference>
<dbReference type="EMBL" id="BAABCJ010000006">
    <property type="protein sequence ID" value="GAA3709792.1"/>
    <property type="molecule type" value="Genomic_DNA"/>
</dbReference>
<dbReference type="InterPro" id="IPR058245">
    <property type="entry name" value="NreC/VraR/RcsB-like_REC"/>
</dbReference>
<keyword evidence="1 5" id="KW-0597">Phosphoprotein</keyword>
<evidence type="ECO:0000256" key="4">
    <source>
        <dbReference type="ARBA" id="ARBA00023163"/>
    </source>
</evidence>
<evidence type="ECO:0000259" key="8">
    <source>
        <dbReference type="PROSITE" id="PS50110"/>
    </source>
</evidence>
<dbReference type="Pfam" id="PF00072">
    <property type="entry name" value="Response_reg"/>
    <property type="match status" value="1"/>
</dbReference>
<evidence type="ECO:0000256" key="2">
    <source>
        <dbReference type="ARBA" id="ARBA00023015"/>
    </source>
</evidence>
<dbReference type="InterPro" id="IPR011006">
    <property type="entry name" value="CheY-like_superfamily"/>
</dbReference>
<dbReference type="PROSITE" id="PS00622">
    <property type="entry name" value="HTH_LUXR_1"/>
    <property type="match status" value="1"/>
</dbReference>
<protein>
    <submittedName>
        <fullName evidence="9">Response regulator transcription factor</fullName>
    </submittedName>
</protein>
<dbReference type="SUPFAM" id="SSF52172">
    <property type="entry name" value="CheY-like"/>
    <property type="match status" value="2"/>
</dbReference>
<proteinExistence type="predicted"/>
<reference evidence="10" key="1">
    <citation type="journal article" date="2019" name="Int. J. Syst. Evol. Microbiol.">
        <title>The Global Catalogue of Microorganisms (GCM) 10K type strain sequencing project: providing services to taxonomists for standard genome sequencing and annotation.</title>
        <authorList>
            <consortium name="The Broad Institute Genomics Platform"/>
            <consortium name="The Broad Institute Genome Sequencing Center for Infectious Disease"/>
            <person name="Wu L."/>
            <person name="Ma J."/>
        </authorList>
    </citation>
    <scope>NUCLEOTIDE SEQUENCE [LARGE SCALE GENOMIC DNA]</scope>
    <source>
        <strain evidence="10">JCM 16961</strain>
    </source>
</reference>
<dbReference type="CDD" id="cd17535">
    <property type="entry name" value="REC_NarL-like"/>
    <property type="match status" value="1"/>
</dbReference>
<feature type="domain" description="Response regulatory" evidence="8">
    <location>
        <begin position="17"/>
        <end position="179"/>
    </location>
</feature>
<sequence length="271" mass="28044">MAGLNGDARAAAGAPVRVLIVDDEPLLRAGLRMILDGAGQAAVADDGGRGPVGPDAAGDRGPDVGRAADGRAGDARAADERAADGRIGVVGEAGEGTAAVRLVGELRPDLVLMDIRMPGCDGIEAVRRLRAAGSAVRILMLTAYDTDDFVLDALEAGADGFLLKDTPPRDLVAAVRQAAAGTMALSPAVLARLVAVATRHGRRTTRDDPLAGLSEREREVADRVAAGLTNTEIADELYLSVPTVKTHPGRIFAKLGVDNRVQLAVRVLESR</sequence>
<dbReference type="PROSITE" id="PS50043">
    <property type="entry name" value="HTH_LUXR_2"/>
    <property type="match status" value="1"/>
</dbReference>
<comment type="caution">
    <text evidence="9">The sequence shown here is derived from an EMBL/GenBank/DDBJ whole genome shotgun (WGS) entry which is preliminary data.</text>
</comment>
<dbReference type="Pfam" id="PF00196">
    <property type="entry name" value="GerE"/>
    <property type="match status" value="1"/>
</dbReference>
<feature type="modified residue" description="4-aspartylphosphate" evidence="5">
    <location>
        <position position="114"/>
    </location>
</feature>
<dbReference type="Proteomes" id="UP001501536">
    <property type="component" value="Unassembled WGS sequence"/>
</dbReference>
<dbReference type="InterPro" id="IPR001789">
    <property type="entry name" value="Sig_transdc_resp-reg_receiver"/>
</dbReference>
<keyword evidence="3" id="KW-0238">DNA-binding</keyword>
<gene>
    <name evidence="9" type="ORF">GCM10022377_24320</name>
</gene>
<dbReference type="RefSeq" id="WP_344885034.1">
    <property type="nucleotide sequence ID" value="NZ_BAABCJ010000006.1"/>
</dbReference>
<dbReference type="SUPFAM" id="SSF46894">
    <property type="entry name" value="C-terminal effector domain of the bipartite response regulators"/>
    <property type="match status" value="1"/>
</dbReference>
<dbReference type="CDD" id="cd06170">
    <property type="entry name" value="LuxR_C_like"/>
    <property type="match status" value="1"/>
</dbReference>
<evidence type="ECO:0000313" key="10">
    <source>
        <dbReference type="Proteomes" id="UP001501536"/>
    </source>
</evidence>
<dbReference type="InterPro" id="IPR016032">
    <property type="entry name" value="Sig_transdc_resp-reg_C-effctor"/>
</dbReference>
<dbReference type="PRINTS" id="PR00038">
    <property type="entry name" value="HTHLUXR"/>
</dbReference>
<evidence type="ECO:0000256" key="1">
    <source>
        <dbReference type="ARBA" id="ARBA00022553"/>
    </source>
</evidence>
<dbReference type="SMART" id="SM00448">
    <property type="entry name" value="REC"/>
    <property type="match status" value="1"/>
</dbReference>
<evidence type="ECO:0000259" key="7">
    <source>
        <dbReference type="PROSITE" id="PS50043"/>
    </source>
</evidence>